<evidence type="ECO:0000256" key="1">
    <source>
        <dbReference type="ARBA" id="ARBA00009995"/>
    </source>
</evidence>
<evidence type="ECO:0000313" key="4">
    <source>
        <dbReference type="EMBL" id="OMO97362.1"/>
    </source>
</evidence>
<evidence type="ECO:0000259" key="3">
    <source>
        <dbReference type="Pfam" id="PF26168"/>
    </source>
</evidence>
<comment type="caution">
    <text evidence="4">The sequence shown here is derived from an EMBL/GenBank/DDBJ whole genome shotgun (WGS) entry which is preliminary data.</text>
</comment>
<dbReference type="STRING" id="93759.A0A1R3JR27"/>
<dbReference type="EMBL" id="AWUE01015449">
    <property type="protein sequence ID" value="OMO97362.1"/>
    <property type="molecule type" value="Genomic_DNA"/>
</dbReference>
<keyword evidence="2" id="KW-0808">Transferase</keyword>
<protein>
    <submittedName>
        <fullName evidence="4">UDP-glucuronosyl/UDP-glucosyltransferase</fullName>
    </submittedName>
</protein>
<sequence>MEQQEAQKTIPHVVFLPFPAQGHIKPMLKLAELLSYANIQVTFINTEHVHQHFIPSIDIQAFYRRCPNFQFLSISDGLPLDHPRSGKHFVDLFSSVRAVTKPELCQLLVSLSREGRLQPPTCIIADGIMSCSAIEVAEEFGVPVFTFRTFSASSTWTYFHLLDLIEAGEVPFQG</sequence>
<dbReference type="GO" id="GO:0080044">
    <property type="term" value="F:quercetin 7-O-glucosyltransferase activity"/>
    <property type="evidence" value="ECO:0007669"/>
    <property type="project" value="TreeGrafter"/>
</dbReference>
<dbReference type="SUPFAM" id="SSF53756">
    <property type="entry name" value="UDP-Glycosyltransferase/glycogen phosphorylase"/>
    <property type="match status" value="1"/>
</dbReference>
<name>A0A1R3JR27_9ROSI</name>
<keyword evidence="2" id="KW-0328">Glycosyltransferase</keyword>
<dbReference type="Pfam" id="PF26168">
    <property type="entry name" value="Glyco_transf_N"/>
    <property type="match status" value="1"/>
</dbReference>
<dbReference type="OrthoDB" id="971405at2759"/>
<keyword evidence="5" id="KW-1185">Reference proteome</keyword>
<proteinExistence type="inferred from homology"/>
<organism evidence="4 5">
    <name type="scientific">Corchorus olitorius</name>
    <dbReference type="NCBI Taxonomy" id="93759"/>
    <lineage>
        <taxon>Eukaryota</taxon>
        <taxon>Viridiplantae</taxon>
        <taxon>Streptophyta</taxon>
        <taxon>Embryophyta</taxon>
        <taxon>Tracheophyta</taxon>
        <taxon>Spermatophyta</taxon>
        <taxon>Magnoliopsida</taxon>
        <taxon>eudicotyledons</taxon>
        <taxon>Gunneridae</taxon>
        <taxon>Pentapetalae</taxon>
        <taxon>rosids</taxon>
        <taxon>malvids</taxon>
        <taxon>Malvales</taxon>
        <taxon>Malvaceae</taxon>
        <taxon>Grewioideae</taxon>
        <taxon>Apeibeae</taxon>
        <taxon>Corchorus</taxon>
    </lineage>
</organism>
<evidence type="ECO:0000256" key="2">
    <source>
        <dbReference type="ARBA" id="ARBA00022676"/>
    </source>
</evidence>
<dbReference type="Gene3D" id="3.40.50.2000">
    <property type="entry name" value="Glycogen Phosphorylase B"/>
    <property type="match status" value="1"/>
</dbReference>
<dbReference type="PANTHER" id="PTHR11926">
    <property type="entry name" value="GLUCOSYL/GLUCURONOSYL TRANSFERASES"/>
    <property type="match status" value="1"/>
</dbReference>
<dbReference type="AlphaFoldDB" id="A0A1R3JR27"/>
<gene>
    <name evidence="4" type="ORF">COLO4_14671</name>
</gene>
<dbReference type="GO" id="GO:0080043">
    <property type="term" value="F:quercetin 3-O-glucosyltransferase activity"/>
    <property type="evidence" value="ECO:0007669"/>
    <property type="project" value="TreeGrafter"/>
</dbReference>
<comment type="similarity">
    <text evidence="1">Belongs to the UDP-glycosyltransferase family.</text>
</comment>
<evidence type="ECO:0000313" key="5">
    <source>
        <dbReference type="Proteomes" id="UP000187203"/>
    </source>
</evidence>
<dbReference type="Proteomes" id="UP000187203">
    <property type="component" value="Unassembled WGS sequence"/>
</dbReference>
<feature type="domain" description="Glycosyltransferase N-terminal" evidence="3">
    <location>
        <begin position="13"/>
        <end position="156"/>
    </location>
</feature>
<dbReference type="PANTHER" id="PTHR11926:SF1392">
    <property type="entry name" value="GLYCOSYLTRANSFERASE"/>
    <property type="match status" value="1"/>
</dbReference>
<reference evidence="5" key="1">
    <citation type="submission" date="2013-09" db="EMBL/GenBank/DDBJ databases">
        <title>Corchorus olitorius genome sequencing.</title>
        <authorList>
            <person name="Alam M."/>
            <person name="Haque M.S."/>
            <person name="Islam M.S."/>
            <person name="Emdad E.M."/>
            <person name="Islam M.M."/>
            <person name="Ahmed B."/>
            <person name="Halim A."/>
            <person name="Hossen Q.M.M."/>
            <person name="Hossain M.Z."/>
            <person name="Ahmed R."/>
            <person name="Khan M.M."/>
            <person name="Islam R."/>
            <person name="Rashid M.M."/>
            <person name="Khan S.A."/>
            <person name="Rahman M.S."/>
            <person name="Alam M."/>
            <person name="Yahiya A.S."/>
            <person name="Khan M.S."/>
            <person name="Azam M.S."/>
            <person name="Haque T."/>
            <person name="Lashkar M.Z.H."/>
            <person name="Akhand A.I."/>
            <person name="Morshed G."/>
            <person name="Roy S."/>
            <person name="Uddin K.S."/>
            <person name="Rabeya T."/>
            <person name="Hossain A.S."/>
            <person name="Chowdhury A."/>
            <person name="Snigdha A.R."/>
            <person name="Mortoza M.S."/>
            <person name="Matin S.A."/>
            <person name="Hoque S.M.E."/>
            <person name="Islam M.K."/>
            <person name="Roy D.K."/>
            <person name="Haider R."/>
            <person name="Moosa M.M."/>
            <person name="Elias S.M."/>
            <person name="Hasan A.M."/>
            <person name="Jahan S."/>
            <person name="Shafiuddin M."/>
            <person name="Mahmood N."/>
            <person name="Shommy N.S."/>
        </authorList>
    </citation>
    <scope>NUCLEOTIDE SEQUENCE [LARGE SCALE GENOMIC DNA]</scope>
    <source>
        <strain evidence="5">cv. O-4</strain>
    </source>
</reference>
<dbReference type="InterPro" id="IPR058980">
    <property type="entry name" value="Glyco_transf_N"/>
</dbReference>
<accession>A0A1R3JR27</accession>